<dbReference type="GeneID" id="93372927"/>
<proteinExistence type="predicted"/>
<reference evidence="2 3" key="2">
    <citation type="journal article" date="2016" name="Genome Announc.">
        <title>Draft Genome Sequence of Erythromycin- and Oxytetracycline-Sensitive Nocardia seriolae Strain U-1 (NBRC 110359).</title>
        <authorList>
            <person name="Imajoh M."/>
            <person name="Sukeda M."/>
            <person name="Shimizu M."/>
            <person name="Yamane J."/>
            <person name="Ohnishi K."/>
            <person name="Oshima S."/>
        </authorList>
    </citation>
    <scope>NUCLEOTIDE SEQUENCE [LARGE SCALE GENOMIC DNA]</scope>
    <source>
        <strain evidence="2 3">U-1</strain>
    </source>
</reference>
<protein>
    <recommendedName>
        <fullName evidence="5">Nuclear transport factor 2 family protein</fullName>
    </recommendedName>
</protein>
<dbReference type="RefSeq" id="WP_052086182.1">
    <property type="nucleotide sequence ID" value="NZ_AP017900.1"/>
</dbReference>
<reference evidence="1 4" key="3">
    <citation type="submission" date="2016-10" db="EMBL/GenBank/DDBJ databases">
        <title>Genome sequence of Nocardia seriolae strain EM150506, isolated from Anguila japonica.</title>
        <authorList>
            <person name="Han H.-J."/>
        </authorList>
    </citation>
    <scope>NUCLEOTIDE SEQUENCE [LARGE SCALE GENOMIC DNA]</scope>
    <source>
        <strain evidence="1 4">EM150506</strain>
    </source>
</reference>
<dbReference type="Gene3D" id="3.10.450.50">
    <property type="match status" value="1"/>
</dbReference>
<dbReference type="AlphaFoldDB" id="A0ABC9YR55"/>
<evidence type="ECO:0000313" key="2">
    <source>
        <dbReference type="EMBL" id="GAP27889.1"/>
    </source>
</evidence>
<dbReference type="KEGG" id="nsr:NS506_07134"/>
<name>A0ABC9YR55_9NOCA</name>
<organism evidence="2 3">
    <name type="scientific">Nocardia seriolae</name>
    <dbReference type="NCBI Taxonomy" id="37332"/>
    <lineage>
        <taxon>Bacteria</taxon>
        <taxon>Bacillati</taxon>
        <taxon>Actinomycetota</taxon>
        <taxon>Actinomycetes</taxon>
        <taxon>Mycobacteriales</taxon>
        <taxon>Nocardiaceae</taxon>
        <taxon>Nocardia</taxon>
    </lineage>
</organism>
<evidence type="ECO:0008006" key="5">
    <source>
        <dbReference type="Google" id="ProtNLM"/>
    </source>
</evidence>
<sequence length="76" mass="8593">MFTVAVDNTVSAVLHAIETGDWAEFAKLVHPYVHWTEDGTTTRGRTRVMALLSRHDATKPAASYELRDGQVYRWTS</sequence>
<dbReference type="EMBL" id="BBYQ01000024">
    <property type="protein sequence ID" value="GAP27889.1"/>
    <property type="molecule type" value="Genomic_DNA"/>
</dbReference>
<keyword evidence="3" id="KW-1185">Reference proteome</keyword>
<dbReference type="InterPro" id="IPR032710">
    <property type="entry name" value="NTF2-like_dom_sf"/>
</dbReference>
<evidence type="ECO:0000313" key="4">
    <source>
        <dbReference type="Proteomes" id="UP000180166"/>
    </source>
</evidence>
<evidence type="ECO:0000313" key="1">
    <source>
        <dbReference type="EMBL" id="APB01159.1"/>
    </source>
</evidence>
<gene>
    <name evidence="1" type="ORF">NS506_07134</name>
    <name evidence="2" type="ORF">NSK11_contig00024-0054</name>
</gene>
<dbReference type="EMBL" id="CP017839">
    <property type="protein sequence ID" value="APB01159.1"/>
    <property type="molecule type" value="Genomic_DNA"/>
</dbReference>
<dbReference type="Proteomes" id="UP000180166">
    <property type="component" value="Chromosome"/>
</dbReference>
<dbReference type="Proteomes" id="UP000037179">
    <property type="component" value="Unassembled WGS sequence"/>
</dbReference>
<evidence type="ECO:0000313" key="3">
    <source>
        <dbReference type="Proteomes" id="UP000037179"/>
    </source>
</evidence>
<accession>A0ABC9YR55</accession>
<reference evidence="3" key="1">
    <citation type="submission" date="2015-07" db="EMBL/GenBank/DDBJ databases">
        <title>Nocardia seriolae U-1 whole genome shotgun sequence.</title>
        <authorList>
            <person name="Imajoh M."/>
            <person name="Fukumoto Y."/>
            <person name="Sukeda M."/>
            <person name="Yamane J."/>
            <person name="Yamasaki K."/>
            <person name="Shimizu M."/>
            <person name="Ohnishi K."/>
            <person name="Oshima S."/>
        </authorList>
    </citation>
    <scope>NUCLEOTIDE SEQUENCE [LARGE SCALE GENOMIC DNA]</scope>
    <source>
        <strain evidence="3">U-1</strain>
    </source>
</reference>
<dbReference type="SUPFAM" id="SSF54427">
    <property type="entry name" value="NTF2-like"/>
    <property type="match status" value="1"/>
</dbReference>